<comment type="subunit">
    <text evidence="5">Part of the 50S ribosomal subunit; part of the 5S rRNA/L5/L18/L25 subcomplex. Contacts the 5S rRNA and the P site tRNA. Forms a bridge to the 30S subunit in the 70S ribosome.</text>
</comment>
<dbReference type="Proteomes" id="UP000177821">
    <property type="component" value="Unassembled WGS sequence"/>
</dbReference>
<dbReference type="EMBL" id="MHCX01000045">
    <property type="protein sequence ID" value="OGY28708.1"/>
    <property type="molecule type" value="Genomic_DNA"/>
</dbReference>
<proteinExistence type="inferred from homology"/>
<name>A0A1G1WLU0_9BACT</name>
<evidence type="ECO:0000256" key="5">
    <source>
        <dbReference type="HAMAP-Rule" id="MF_01333"/>
    </source>
</evidence>
<evidence type="ECO:0000259" key="8">
    <source>
        <dbReference type="Pfam" id="PF00673"/>
    </source>
</evidence>
<dbReference type="PANTHER" id="PTHR11994">
    <property type="entry name" value="60S RIBOSOMAL PROTEIN L11-RELATED"/>
    <property type="match status" value="1"/>
</dbReference>
<feature type="domain" description="Large ribosomal subunit protein uL5 N-terminal" evidence="7">
    <location>
        <begin position="24"/>
        <end position="79"/>
    </location>
</feature>
<sequence>MDYLDLYKKEIVPAFKKEFGFTNDLAVPRLEKIVLNIGTGDSLSNDKEKETLLAELSAISGQKPSIRRAKKAIAGFKIRQGDPVGVKATLRGKRMYDFLHKLVSIVLPRVRDFRGLDYKSIDKLGGFSLGFREHIVFPEIDVAKIGKYRGLQVTVATTSKDPKQTKRLLELFGVPFKKEETKG</sequence>
<evidence type="ECO:0000259" key="7">
    <source>
        <dbReference type="Pfam" id="PF00281"/>
    </source>
</evidence>
<evidence type="ECO:0000313" key="9">
    <source>
        <dbReference type="EMBL" id="OGY28708.1"/>
    </source>
</evidence>
<organism evidence="9 10">
    <name type="scientific">Candidatus Woykebacteria bacterium RIFCSPHIGHO2_02_FULL_43_16b</name>
    <dbReference type="NCBI Taxonomy" id="1802601"/>
    <lineage>
        <taxon>Bacteria</taxon>
        <taxon>Candidatus Woykeibacteriota</taxon>
    </lineage>
</organism>
<dbReference type="Pfam" id="PF00673">
    <property type="entry name" value="Ribosomal_L5_C"/>
    <property type="match status" value="1"/>
</dbReference>
<dbReference type="Gene3D" id="3.30.1440.10">
    <property type="match status" value="1"/>
</dbReference>
<dbReference type="InterPro" id="IPR031309">
    <property type="entry name" value="Ribosomal_uL5_C"/>
</dbReference>
<dbReference type="GO" id="GO:0006412">
    <property type="term" value="P:translation"/>
    <property type="evidence" value="ECO:0007669"/>
    <property type="project" value="UniProtKB-UniRule"/>
</dbReference>
<dbReference type="AlphaFoldDB" id="A0A1G1WLU0"/>
<keyword evidence="3 5" id="KW-0687">Ribonucleoprotein</keyword>
<dbReference type="InterPro" id="IPR020930">
    <property type="entry name" value="Ribosomal_uL5_bac-type"/>
</dbReference>
<gene>
    <name evidence="5" type="primary">rplE</name>
    <name evidence="9" type="ORF">A3J50_01160</name>
</gene>
<dbReference type="GO" id="GO:1990904">
    <property type="term" value="C:ribonucleoprotein complex"/>
    <property type="evidence" value="ECO:0007669"/>
    <property type="project" value="UniProtKB-KW"/>
</dbReference>
<keyword evidence="5" id="KW-0694">RNA-binding</keyword>
<evidence type="ECO:0000256" key="6">
    <source>
        <dbReference type="RuleBase" id="RU003930"/>
    </source>
</evidence>
<dbReference type="PIRSF" id="PIRSF002161">
    <property type="entry name" value="Ribosomal_L5"/>
    <property type="match status" value="1"/>
</dbReference>
<keyword evidence="2 5" id="KW-0689">Ribosomal protein</keyword>
<evidence type="ECO:0000256" key="1">
    <source>
        <dbReference type="ARBA" id="ARBA00008553"/>
    </source>
</evidence>
<comment type="caution">
    <text evidence="9">The sequence shown here is derived from an EMBL/GenBank/DDBJ whole genome shotgun (WGS) entry which is preliminary data.</text>
</comment>
<dbReference type="FunFam" id="3.30.1440.10:FF:000001">
    <property type="entry name" value="50S ribosomal protein L5"/>
    <property type="match status" value="1"/>
</dbReference>
<dbReference type="GO" id="GO:0005840">
    <property type="term" value="C:ribosome"/>
    <property type="evidence" value="ECO:0007669"/>
    <property type="project" value="UniProtKB-KW"/>
</dbReference>
<evidence type="ECO:0000256" key="2">
    <source>
        <dbReference type="ARBA" id="ARBA00022980"/>
    </source>
</evidence>
<comment type="similarity">
    <text evidence="1 5 6">Belongs to the universal ribosomal protein uL5 family.</text>
</comment>
<protein>
    <recommendedName>
        <fullName evidence="4 5">Large ribosomal subunit protein uL5</fullName>
    </recommendedName>
</protein>
<accession>A0A1G1WLU0</accession>
<comment type="function">
    <text evidence="5">This is 1 of the proteins that bind and probably mediate the attachment of the 5S RNA into the large ribosomal subunit, where it forms part of the central protuberance. In the 70S ribosome it contacts protein S13 of the 30S subunit (bridge B1b), connecting the 2 subunits; this bridge is implicated in subunit movement. Contacts the P site tRNA; the 5S rRNA and some of its associated proteins might help stabilize positioning of ribosome-bound tRNAs.</text>
</comment>
<evidence type="ECO:0000313" key="10">
    <source>
        <dbReference type="Proteomes" id="UP000177821"/>
    </source>
</evidence>
<dbReference type="HAMAP" id="MF_01333_B">
    <property type="entry name" value="Ribosomal_uL5_B"/>
    <property type="match status" value="1"/>
</dbReference>
<evidence type="ECO:0000256" key="3">
    <source>
        <dbReference type="ARBA" id="ARBA00023274"/>
    </source>
</evidence>
<dbReference type="InterPro" id="IPR022803">
    <property type="entry name" value="Ribosomal_uL5_dom_sf"/>
</dbReference>
<dbReference type="NCBIfam" id="NF000585">
    <property type="entry name" value="PRK00010.1"/>
    <property type="match status" value="1"/>
</dbReference>
<keyword evidence="5" id="KW-0699">rRNA-binding</keyword>
<dbReference type="Pfam" id="PF00281">
    <property type="entry name" value="Ribosomal_L5"/>
    <property type="match status" value="1"/>
</dbReference>
<dbReference type="InterPro" id="IPR002132">
    <property type="entry name" value="Ribosomal_uL5"/>
</dbReference>
<feature type="domain" description="Large ribosomal subunit protein uL5 C-terminal" evidence="8">
    <location>
        <begin position="83"/>
        <end position="176"/>
    </location>
</feature>
<keyword evidence="5" id="KW-0820">tRNA-binding</keyword>
<dbReference type="InterPro" id="IPR031310">
    <property type="entry name" value="Ribosomal_uL5_N"/>
</dbReference>
<dbReference type="GO" id="GO:0019843">
    <property type="term" value="F:rRNA binding"/>
    <property type="evidence" value="ECO:0007669"/>
    <property type="project" value="UniProtKB-UniRule"/>
</dbReference>
<dbReference type="SUPFAM" id="SSF55282">
    <property type="entry name" value="RL5-like"/>
    <property type="match status" value="1"/>
</dbReference>
<dbReference type="GO" id="GO:0000049">
    <property type="term" value="F:tRNA binding"/>
    <property type="evidence" value="ECO:0007669"/>
    <property type="project" value="UniProtKB-UniRule"/>
</dbReference>
<dbReference type="GO" id="GO:0003735">
    <property type="term" value="F:structural constituent of ribosome"/>
    <property type="evidence" value="ECO:0007669"/>
    <property type="project" value="InterPro"/>
</dbReference>
<evidence type="ECO:0000256" key="4">
    <source>
        <dbReference type="ARBA" id="ARBA00035245"/>
    </source>
</evidence>
<reference evidence="9 10" key="1">
    <citation type="journal article" date="2016" name="Nat. Commun.">
        <title>Thousands of microbial genomes shed light on interconnected biogeochemical processes in an aquifer system.</title>
        <authorList>
            <person name="Anantharaman K."/>
            <person name="Brown C.T."/>
            <person name="Hug L.A."/>
            <person name="Sharon I."/>
            <person name="Castelle C.J."/>
            <person name="Probst A.J."/>
            <person name="Thomas B.C."/>
            <person name="Singh A."/>
            <person name="Wilkins M.J."/>
            <person name="Karaoz U."/>
            <person name="Brodie E.L."/>
            <person name="Williams K.H."/>
            <person name="Hubbard S.S."/>
            <person name="Banfield J.F."/>
        </authorList>
    </citation>
    <scope>NUCLEOTIDE SEQUENCE [LARGE SCALE GENOMIC DNA]</scope>
</reference>